<reference evidence="2" key="2">
    <citation type="submission" date="2020-09" db="EMBL/GenBank/DDBJ databases">
        <authorList>
            <person name="Sun Q."/>
            <person name="Ohkuma M."/>
        </authorList>
    </citation>
    <scope>NUCLEOTIDE SEQUENCE</scope>
    <source>
        <strain evidence="2">JCM 4386</strain>
    </source>
</reference>
<dbReference type="Pfam" id="PF13276">
    <property type="entry name" value="HTH_21"/>
    <property type="match status" value="1"/>
</dbReference>
<evidence type="ECO:0000259" key="1">
    <source>
        <dbReference type="Pfam" id="PF13276"/>
    </source>
</evidence>
<protein>
    <recommendedName>
        <fullName evidence="1">HTH-like domain-containing protein</fullName>
    </recommendedName>
</protein>
<sequence length="174" mass="19091">MDRPTATILVGSARCEPAHGCCPGDAVHAVLEREGVHIGRKRAERLMSEAGIAGMSPRKSEGFTRGDGDAELSPGLLQRDLTARAPNRLWDQAVGQFAQPAAVDQPDRLLAQRFQLGPHADAHAQYLADLPGHDRSRGLPHTGADALAVRRDHILFHVRCAVRDRHRRQPDDRE</sequence>
<gene>
    <name evidence="2" type="ORF">GCM10010269_15680</name>
</gene>
<name>A0A918FSK6_9ACTN</name>
<comment type="caution">
    <text evidence="2">The sequence shown here is derived from an EMBL/GenBank/DDBJ whole genome shotgun (WGS) entry which is preliminary data.</text>
</comment>
<dbReference type="InterPro" id="IPR025948">
    <property type="entry name" value="HTH-like_dom"/>
</dbReference>
<organism evidence="2 3">
    <name type="scientific">Streptomyces humidus</name>
    <dbReference type="NCBI Taxonomy" id="52259"/>
    <lineage>
        <taxon>Bacteria</taxon>
        <taxon>Bacillati</taxon>
        <taxon>Actinomycetota</taxon>
        <taxon>Actinomycetes</taxon>
        <taxon>Kitasatosporales</taxon>
        <taxon>Streptomycetaceae</taxon>
        <taxon>Streptomyces</taxon>
    </lineage>
</organism>
<dbReference type="AlphaFoldDB" id="A0A918FSK6"/>
<evidence type="ECO:0000313" key="3">
    <source>
        <dbReference type="Proteomes" id="UP000606194"/>
    </source>
</evidence>
<dbReference type="EMBL" id="BMTL01000005">
    <property type="protein sequence ID" value="GGR77274.1"/>
    <property type="molecule type" value="Genomic_DNA"/>
</dbReference>
<reference evidence="2" key="1">
    <citation type="journal article" date="2014" name="Int. J. Syst. Evol. Microbiol.">
        <title>Complete genome sequence of Corynebacterium casei LMG S-19264T (=DSM 44701T), isolated from a smear-ripened cheese.</title>
        <authorList>
            <consortium name="US DOE Joint Genome Institute (JGI-PGF)"/>
            <person name="Walter F."/>
            <person name="Albersmeier A."/>
            <person name="Kalinowski J."/>
            <person name="Ruckert C."/>
        </authorList>
    </citation>
    <scope>NUCLEOTIDE SEQUENCE</scope>
    <source>
        <strain evidence="2">JCM 4386</strain>
    </source>
</reference>
<proteinExistence type="predicted"/>
<dbReference type="Proteomes" id="UP000606194">
    <property type="component" value="Unassembled WGS sequence"/>
</dbReference>
<accession>A0A918FSK6</accession>
<feature type="domain" description="HTH-like" evidence="1">
    <location>
        <begin position="27"/>
        <end position="59"/>
    </location>
</feature>
<evidence type="ECO:0000313" key="2">
    <source>
        <dbReference type="EMBL" id="GGR77274.1"/>
    </source>
</evidence>
<keyword evidence="3" id="KW-1185">Reference proteome</keyword>